<keyword evidence="7" id="KW-0256">Endoplasmic reticulum</keyword>
<proteinExistence type="predicted"/>
<keyword evidence="17" id="KW-1185">Reference proteome</keyword>
<dbReference type="EMBL" id="CVRI01000042">
    <property type="protein sequence ID" value="CRK95605.1"/>
    <property type="molecule type" value="Genomic_DNA"/>
</dbReference>
<keyword evidence="11" id="KW-0539">Nucleus</keyword>
<dbReference type="GO" id="GO:0023041">
    <property type="term" value="P:neuronal signal transduction"/>
    <property type="evidence" value="ECO:0007669"/>
    <property type="project" value="InterPro"/>
</dbReference>
<evidence type="ECO:0000256" key="7">
    <source>
        <dbReference type="ARBA" id="ARBA00022824"/>
    </source>
</evidence>
<sequence length="680" mass="79417">MKRRTDAGGKLRRTIKRNNGLSGNSSTTLFYMKIILIWSSVIFCDYISELRFEYLWPFWLLLRSLYDSYKYKGLAFSFLFICIAITSDLVCLFFIPVQWIFFVASTYVWIQFVWIHTEKGICLPTIILWLLFVWMEAKIRWKDNRNMPHLDLCRPFAAHCIGYPVVTLGFGFKSYIGYRIRQRKQKEIAKENEFYMQLLQEALPQEETDKSQEQIEVVPVTSNGNLPHFKNDQNHHKSNQTNGLIDNLSSTNMNGTSNHKHHSKKNAEKENGFVQNIENHQHETIPNNIVLSKPGTKSNNLNFNNLQSVKNTNTTSYQQIQNGIGSSLKELNVSNKCSPYKSKDDHNTYISSNACKKEYEKEKIIKDQIYEDTIESPLNQKRKEKQKDNQQYHQQHQPQATNNIQNEKAKVCEQCQKLEQETKRLKSEVQTLKTLEQDTKQKLETIKNSLQIKQKDNEDAQKQISDFQTQERRNRQFFESQLSQEKKLRKQAEEKANMTRCAESCKMKKIQMEGENNKLRRELMLIEESKQNLEKQNRLYEHENKLCQMRKYENELRNRDQCQNTEMLRSALSVMQEKNSTLEKNLSAETRVKLDLFSALGEARRQLEIKENCLRNKDNQLDDLKAKIAQLLAVMPVDSQLSNLLPISSMPMTSTTASISVMDQSEALASYVKNSQLNAG</sequence>
<name>A0A1J1I5N4_9DIPT</name>
<dbReference type="PANTHER" id="PTHR47464:SF2">
    <property type="entry name" value="MACOILIN"/>
    <property type="match status" value="1"/>
</dbReference>
<keyword evidence="13" id="KW-0175">Coiled coil</keyword>
<dbReference type="InterPro" id="IPR019130">
    <property type="entry name" value="Macoilin"/>
</dbReference>
<evidence type="ECO:0000256" key="13">
    <source>
        <dbReference type="SAM" id="Coils"/>
    </source>
</evidence>
<evidence type="ECO:0000256" key="8">
    <source>
        <dbReference type="ARBA" id="ARBA00022989"/>
    </source>
</evidence>
<dbReference type="GO" id="GO:0031965">
    <property type="term" value="C:nuclear membrane"/>
    <property type="evidence" value="ECO:0007669"/>
    <property type="project" value="UniProtKB-SubCell"/>
</dbReference>
<feature type="region of interest" description="Disordered" evidence="14">
    <location>
        <begin position="231"/>
        <end position="266"/>
    </location>
</feature>
<keyword evidence="8 15" id="KW-1133">Transmembrane helix</keyword>
<evidence type="ECO:0000256" key="2">
    <source>
        <dbReference type="ARBA" id="ARBA00004232"/>
    </source>
</evidence>
<evidence type="ECO:0000313" key="17">
    <source>
        <dbReference type="Proteomes" id="UP000183832"/>
    </source>
</evidence>
<evidence type="ECO:0000256" key="6">
    <source>
        <dbReference type="ARBA" id="ARBA00022692"/>
    </source>
</evidence>
<evidence type="ECO:0000256" key="10">
    <source>
        <dbReference type="ARBA" id="ARBA00023180"/>
    </source>
</evidence>
<dbReference type="PANTHER" id="PTHR47464">
    <property type="entry name" value="MACOILIN"/>
    <property type="match status" value="1"/>
</dbReference>
<dbReference type="OrthoDB" id="10071111at2759"/>
<keyword evidence="6 15" id="KW-0812">Transmembrane</keyword>
<evidence type="ECO:0000313" key="16">
    <source>
        <dbReference type="EMBL" id="CRK95605.1"/>
    </source>
</evidence>
<feature type="transmembrane region" description="Helical" evidence="15">
    <location>
        <begin position="29"/>
        <end position="48"/>
    </location>
</feature>
<reference evidence="16 17" key="1">
    <citation type="submission" date="2015-04" db="EMBL/GenBank/DDBJ databases">
        <authorList>
            <person name="Syromyatnikov M.Y."/>
            <person name="Popov V.N."/>
        </authorList>
    </citation>
    <scope>NUCLEOTIDE SEQUENCE [LARGE SCALE GENOMIC DNA]</scope>
</reference>
<feature type="transmembrane region" description="Helical" evidence="15">
    <location>
        <begin position="121"/>
        <end position="141"/>
    </location>
</feature>
<keyword evidence="10" id="KW-0325">Glycoprotein</keyword>
<organism evidence="16 17">
    <name type="scientific">Clunio marinus</name>
    <dbReference type="NCBI Taxonomy" id="568069"/>
    <lineage>
        <taxon>Eukaryota</taxon>
        <taxon>Metazoa</taxon>
        <taxon>Ecdysozoa</taxon>
        <taxon>Arthropoda</taxon>
        <taxon>Hexapoda</taxon>
        <taxon>Insecta</taxon>
        <taxon>Pterygota</taxon>
        <taxon>Neoptera</taxon>
        <taxon>Endopterygota</taxon>
        <taxon>Diptera</taxon>
        <taxon>Nematocera</taxon>
        <taxon>Chironomoidea</taxon>
        <taxon>Chironomidae</taxon>
        <taxon>Clunio</taxon>
    </lineage>
</organism>
<feature type="transmembrane region" description="Helical" evidence="15">
    <location>
        <begin position="69"/>
        <end position="87"/>
    </location>
</feature>
<gene>
    <name evidence="16" type="primary">putative Macoilin</name>
    <name evidence="16" type="ORF">CLUMA_CG009064</name>
</gene>
<evidence type="ECO:0000256" key="11">
    <source>
        <dbReference type="ARBA" id="ARBA00023242"/>
    </source>
</evidence>
<feature type="compositionally biased region" description="Polar residues" evidence="14">
    <location>
        <begin position="239"/>
        <end position="257"/>
    </location>
</feature>
<keyword evidence="9 15" id="KW-0472">Membrane</keyword>
<evidence type="ECO:0000256" key="12">
    <source>
        <dbReference type="ARBA" id="ARBA00031129"/>
    </source>
</evidence>
<evidence type="ECO:0000256" key="3">
    <source>
        <dbReference type="ARBA" id="ARBA00004269"/>
    </source>
</evidence>
<dbReference type="STRING" id="568069.A0A1J1I5N4"/>
<protein>
    <recommendedName>
        <fullName evidence="4">Macoilin</fullName>
    </recommendedName>
    <alternativeName>
        <fullName evidence="12">Transmembrane protein 57</fullName>
    </alternativeName>
</protein>
<evidence type="ECO:0000256" key="9">
    <source>
        <dbReference type="ARBA" id="ARBA00023136"/>
    </source>
</evidence>
<comment type="function">
    <text evidence="1">Plays a role in the regulation of neuronal activity.</text>
</comment>
<keyword evidence="5" id="KW-0597">Phosphoprotein</keyword>
<evidence type="ECO:0000256" key="5">
    <source>
        <dbReference type="ARBA" id="ARBA00022553"/>
    </source>
</evidence>
<dbReference type="Pfam" id="PF09726">
    <property type="entry name" value="Macoilin"/>
    <property type="match status" value="1"/>
</dbReference>
<comment type="subcellular location">
    <subcellularLocation>
        <location evidence="2">Nucleus membrane</location>
        <topology evidence="2">Multi-pass membrane protein</topology>
    </subcellularLocation>
    <subcellularLocation>
        <location evidence="3">Rough endoplasmic reticulum membrane</location>
        <topology evidence="3">Multi-pass membrane protein</topology>
    </subcellularLocation>
</comment>
<feature type="transmembrane region" description="Helical" evidence="15">
    <location>
        <begin position="156"/>
        <end position="176"/>
    </location>
</feature>
<accession>A0A1J1I5N4</accession>
<evidence type="ECO:0000256" key="15">
    <source>
        <dbReference type="SAM" id="Phobius"/>
    </source>
</evidence>
<feature type="region of interest" description="Disordered" evidence="14">
    <location>
        <begin position="375"/>
        <end position="404"/>
    </location>
</feature>
<dbReference type="AlphaFoldDB" id="A0A1J1I5N4"/>
<dbReference type="GO" id="GO:0030867">
    <property type="term" value="C:rough endoplasmic reticulum membrane"/>
    <property type="evidence" value="ECO:0007669"/>
    <property type="project" value="UniProtKB-SubCell"/>
</dbReference>
<evidence type="ECO:0000256" key="1">
    <source>
        <dbReference type="ARBA" id="ARBA00003440"/>
    </source>
</evidence>
<evidence type="ECO:0000256" key="4">
    <source>
        <dbReference type="ARBA" id="ARBA00021882"/>
    </source>
</evidence>
<dbReference type="Proteomes" id="UP000183832">
    <property type="component" value="Unassembled WGS sequence"/>
</dbReference>
<evidence type="ECO:0000256" key="14">
    <source>
        <dbReference type="SAM" id="MobiDB-lite"/>
    </source>
</evidence>
<feature type="coiled-coil region" evidence="13">
    <location>
        <begin position="607"/>
        <end position="634"/>
    </location>
</feature>